<dbReference type="RefSeq" id="WP_050724607.1">
    <property type="nucleotide sequence ID" value="NZ_CP012332.1"/>
</dbReference>
<dbReference type="Proteomes" id="UP000055590">
    <property type="component" value="Chromosome"/>
</dbReference>
<evidence type="ECO:0000256" key="10">
    <source>
        <dbReference type="HAMAP-Rule" id="MF_00019"/>
    </source>
</evidence>
<dbReference type="GO" id="GO:0005737">
    <property type="term" value="C:cytoplasm"/>
    <property type="evidence" value="ECO:0007669"/>
    <property type="project" value="UniProtKB-SubCell"/>
</dbReference>
<dbReference type="EMBL" id="CP012332">
    <property type="protein sequence ID" value="AKU90111.1"/>
    <property type="molecule type" value="Genomic_DNA"/>
</dbReference>
<dbReference type="KEGG" id="vin:AKJ08_0498"/>
<evidence type="ECO:0000256" key="6">
    <source>
        <dbReference type="ARBA" id="ARBA00023209"/>
    </source>
</evidence>
<dbReference type="AlphaFoldDB" id="A0A0K1P9K3"/>
<keyword evidence="7 10" id="KW-1208">Phospholipid metabolism</keyword>
<evidence type="ECO:0000256" key="3">
    <source>
        <dbReference type="ARBA" id="ARBA00022516"/>
    </source>
</evidence>
<dbReference type="PATRIC" id="fig|1391653.3.peg.516"/>
<dbReference type="GO" id="GO:0043811">
    <property type="term" value="F:phosphate:acyl-[acyl carrier protein] acyltransferase activity"/>
    <property type="evidence" value="ECO:0007669"/>
    <property type="project" value="UniProtKB-UniRule"/>
</dbReference>
<comment type="subunit">
    <text evidence="9 10">Homodimer. Probably interacts with PlsY.</text>
</comment>
<dbReference type="Pfam" id="PF02504">
    <property type="entry name" value="FA_synthesis"/>
    <property type="match status" value="1"/>
</dbReference>
<evidence type="ECO:0000256" key="9">
    <source>
        <dbReference type="ARBA" id="ARBA00046608"/>
    </source>
</evidence>
<dbReference type="GO" id="GO:0008654">
    <property type="term" value="P:phospholipid biosynthetic process"/>
    <property type="evidence" value="ECO:0007669"/>
    <property type="project" value="UniProtKB-KW"/>
</dbReference>
<name>A0A0K1P9K3_9BACT</name>
<proteinExistence type="inferred from homology"/>
<dbReference type="Gene3D" id="3.40.718.10">
    <property type="entry name" value="Isopropylmalate Dehydrogenase"/>
    <property type="match status" value="1"/>
</dbReference>
<dbReference type="HAMAP" id="MF_00019">
    <property type="entry name" value="PlsX"/>
    <property type="match status" value="1"/>
</dbReference>
<evidence type="ECO:0000313" key="11">
    <source>
        <dbReference type="EMBL" id="AKU90111.1"/>
    </source>
</evidence>
<organism evidence="11 12">
    <name type="scientific">Vulgatibacter incomptus</name>
    <dbReference type="NCBI Taxonomy" id="1391653"/>
    <lineage>
        <taxon>Bacteria</taxon>
        <taxon>Pseudomonadati</taxon>
        <taxon>Myxococcota</taxon>
        <taxon>Myxococcia</taxon>
        <taxon>Myxococcales</taxon>
        <taxon>Cystobacterineae</taxon>
        <taxon>Vulgatibacteraceae</taxon>
        <taxon>Vulgatibacter</taxon>
    </lineage>
</organism>
<evidence type="ECO:0000256" key="8">
    <source>
        <dbReference type="ARBA" id="ARBA00024069"/>
    </source>
</evidence>
<comment type="function">
    <text evidence="10">Catalyzes the reversible formation of acyl-phosphate (acyl-PO(4)) from acyl-[acyl-carrier-protein] (acyl-ACP). This enzyme utilizes acyl-ACP as fatty acyl donor, but not acyl-CoA.</text>
</comment>
<accession>A0A0K1P9K3</accession>
<comment type="similarity">
    <text evidence="10">Belongs to the PlsX family.</text>
</comment>
<dbReference type="PANTHER" id="PTHR30100">
    <property type="entry name" value="FATTY ACID/PHOSPHOLIPID SYNTHESIS PROTEIN PLSX"/>
    <property type="match status" value="1"/>
</dbReference>
<dbReference type="InterPro" id="IPR012281">
    <property type="entry name" value="Phospholipid_synth_PlsX-like"/>
</dbReference>
<dbReference type="InterPro" id="IPR003664">
    <property type="entry name" value="FA_synthesis"/>
</dbReference>
<evidence type="ECO:0000256" key="2">
    <source>
        <dbReference type="ARBA" id="ARBA00022490"/>
    </source>
</evidence>
<reference evidence="11 12" key="1">
    <citation type="submission" date="2015-08" db="EMBL/GenBank/DDBJ databases">
        <authorList>
            <person name="Babu N.S."/>
            <person name="Beckwith C.J."/>
            <person name="Beseler K.G."/>
            <person name="Brison A."/>
            <person name="Carone J.V."/>
            <person name="Caskin T.P."/>
            <person name="Diamond M."/>
            <person name="Durham M.E."/>
            <person name="Foxe J.M."/>
            <person name="Go M."/>
            <person name="Henderson B.A."/>
            <person name="Jones I.B."/>
            <person name="McGettigan J.A."/>
            <person name="Micheletti S.J."/>
            <person name="Nasrallah M.E."/>
            <person name="Ortiz D."/>
            <person name="Piller C.R."/>
            <person name="Privatt S.R."/>
            <person name="Schneider S.L."/>
            <person name="Sharp S."/>
            <person name="Smith T.C."/>
            <person name="Stanton J.D."/>
            <person name="Ullery H.E."/>
            <person name="Wilson R.J."/>
            <person name="Serrano M.G."/>
            <person name="Buck G."/>
            <person name="Lee V."/>
            <person name="Wang Y."/>
            <person name="Carvalho R."/>
            <person name="Voegtly L."/>
            <person name="Shi R."/>
            <person name="Duckworth R."/>
            <person name="Johnson A."/>
            <person name="Loviza R."/>
            <person name="Walstead R."/>
            <person name="Shah Z."/>
            <person name="Kiflezghi M."/>
            <person name="Wade K."/>
            <person name="Ball S.L."/>
            <person name="Bradley K.W."/>
            <person name="Asai D.J."/>
            <person name="Bowman C.A."/>
            <person name="Russell D.A."/>
            <person name="Pope W.H."/>
            <person name="Jacobs-Sera D."/>
            <person name="Hendrix R.W."/>
            <person name="Hatfull G.F."/>
        </authorList>
    </citation>
    <scope>NUCLEOTIDE SEQUENCE [LARGE SCALE GENOMIC DNA]</scope>
    <source>
        <strain evidence="11 12">DSM 27710</strain>
    </source>
</reference>
<comment type="catalytic activity">
    <reaction evidence="1 10">
        <text>a fatty acyl-[ACP] + phosphate = an acyl phosphate + holo-[ACP]</text>
        <dbReference type="Rhea" id="RHEA:42292"/>
        <dbReference type="Rhea" id="RHEA-COMP:9685"/>
        <dbReference type="Rhea" id="RHEA-COMP:14125"/>
        <dbReference type="ChEBI" id="CHEBI:43474"/>
        <dbReference type="ChEBI" id="CHEBI:59918"/>
        <dbReference type="ChEBI" id="CHEBI:64479"/>
        <dbReference type="ChEBI" id="CHEBI:138651"/>
        <dbReference type="EC" id="2.3.1.274"/>
    </reaction>
</comment>
<dbReference type="EC" id="2.3.1.274" evidence="8 10"/>
<dbReference type="NCBIfam" id="TIGR00182">
    <property type="entry name" value="plsX"/>
    <property type="match status" value="1"/>
</dbReference>
<keyword evidence="11" id="KW-0012">Acyltransferase</keyword>
<keyword evidence="6 10" id="KW-0594">Phospholipid biosynthesis</keyword>
<dbReference type="STRING" id="1391653.AKJ08_0498"/>
<comment type="pathway">
    <text evidence="10">Lipid metabolism; phospholipid metabolism.</text>
</comment>
<keyword evidence="5 10" id="KW-0443">Lipid metabolism</keyword>
<keyword evidence="12" id="KW-1185">Reference proteome</keyword>
<keyword evidence="3 10" id="KW-0444">Lipid biosynthesis</keyword>
<comment type="subcellular location">
    <subcellularLocation>
        <location evidence="10">Cytoplasm</location>
    </subcellularLocation>
    <text evidence="10">Associated with the membrane possibly through PlsY.</text>
</comment>
<gene>
    <name evidence="10" type="primary">plsX</name>
    <name evidence="11" type="ORF">AKJ08_0498</name>
</gene>
<dbReference type="OrthoDB" id="9806408at2"/>
<evidence type="ECO:0000256" key="7">
    <source>
        <dbReference type="ARBA" id="ARBA00023264"/>
    </source>
</evidence>
<evidence type="ECO:0000256" key="4">
    <source>
        <dbReference type="ARBA" id="ARBA00022679"/>
    </source>
</evidence>
<dbReference type="UniPathway" id="UPA00085"/>
<evidence type="ECO:0000256" key="5">
    <source>
        <dbReference type="ARBA" id="ARBA00023098"/>
    </source>
</evidence>
<keyword evidence="2 10" id="KW-0963">Cytoplasm</keyword>
<dbReference type="GO" id="GO:0006633">
    <property type="term" value="P:fatty acid biosynthetic process"/>
    <property type="evidence" value="ECO:0007669"/>
    <property type="project" value="UniProtKB-UniRule"/>
</dbReference>
<dbReference type="PIRSF" id="PIRSF002465">
    <property type="entry name" value="Phsphlp_syn_PlsX"/>
    <property type="match status" value="1"/>
</dbReference>
<protein>
    <recommendedName>
        <fullName evidence="8 10">Phosphate acyltransferase</fullName>
        <ecNumber evidence="8 10">2.3.1.274</ecNumber>
    </recommendedName>
    <alternativeName>
        <fullName evidence="10">Acyl-ACP phosphotransacylase</fullName>
    </alternativeName>
    <alternativeName>
        <fullName evidence="10">Acyl-[acyl-carrier-protein]--phosphate acyltransferase</fullName>
    </alternativeName>
    <alternativeName>
        <fullName evidence="10">Phosphate-acyl-ACP acyltransferase</fullName>
    </alternativeName>
</protein>
<dbReference type="SUPFAM" id="SSF53659">
    <property type="entry name" value="Isocitrate/Isopropylmalate dehydrogenase-like"/>
    <property type="match status" value="1"/>
</dbReference>
<keyword evidence="4 10" id="KW-0808">Transferase</keyword>
<evidence type="ECO:0000256" key="1">
    <source>
        <dbReference type="ARBA" id="ARBA00001232"/>
    </source>
</evidence>
<sequence>MLGPTIAFDAMGGDFAPTEVVRAAARLSLESTLQVVLVGDEPILSGLLAQSRHNPERIAVHHASQAIGMGEIPAIALERKSDASIAVAAKLVADGVADALVTAGNTGAAVLACRQSMRLLPGVKRAALASVFPTERRRGGKSDPFSLILDVGAGLEATAEDLVTFAELGSAYARVISRNPMPRVALLSTGTEEEKGPDEVVEAHRLLRTLPGIDFVGNIEGLDIPRGVADVVVTNGFVGNVVIKMLEGVSETVLELARYAYKERLLWRMGITMLSGGIRQLKRVTDWQQYGGAPILGFDRVVIKAHGRSREQALVNAGKVAAKAVVANLTGAMGGQAAWPEDDVRMAAEG</sequence>
<dbReference type="PANTHER" id="PTHR30100:SF1">
    <property type="entry name" value="PHOSPHATE ACYLTRANSFERASE"/>
    <property type="match status" value="1"/>
</dbReference>
<evidence type="ECO:0000313" key="12">
    <source>
        <dbReference type="Proteomes" id="UP000055590"/>
    </source>
</evidence>